<sequence length="80" mass="9541">MKEPQTTNHKLQTTNHKQYKHRRTRQELNTTPDQLSQYGYKYYNDLENYAKRNTFLQQHNGLPQWLTGVTTPVARSYTAP</sequence>
<evidence type="ECO:0000313" key="2">
    <source>
        <dbReference type="EMBL" id="THU32538.1"/>
    </source>
</evidence>
<feature type="region of interest" description="Disordered" evidence="1">
    <location>
        <begin position="1"/>
        <end position="33"/>
    </location>
</feature>
<feature type="compositionally biased region" description="Polar residues" evidence="1">
    <location>
        <begin position="1"/>
        <end position="16"/>
    </location>
</feature>
<dbReference type="AlphaFoldDB" id="A0A4S8HC42"/>
<dbReference type="EMBL" id="STFF01000011">
    <property type="protein sequence ID" value="THU32538.1"/>
    <property type="molecule type" value="Genomic_DNA"/>
</dbReference>
<proteinExistence type="predicted"/>
<comment type="caution">
    <text evidence="2">The sequence shown here is derived from an EMBL/GenBank/DDBJ whole genome shotgun (WGS) entry which is preliminary data.</text>
</comment>
<dbReference type="Proteomes" id="UP000306918">
    <property type="component" value="Unassembled WGS sequence"/>
</dbReference>
<protein>
    <submittedName>
        <fullName evidence="2">Uncharacterized protein</fullName>
    </submittedName>
</protein>
<accession>A0A4S8HC42</accession>
<organism evidence="2 3">
    <name type="scientific">Niastella caeni</name>
    <dbReference type="NCBI Taxonomy" id="2569763"/>
    <lineage>
        <taxon>Bacteria</taxon>
        <taxon>Pseudomonadati</taxon>
        <taxon>Bacteroidota</taxon>
        <taxon>Chitinophagia</taxon>
        <taxon>Chitinophagales</taxon>
        <taxon>Chitinophagaceae</taxon>
        <taxon>Niastella</taxon>
    </lineage>
</organism>
<evidence type="ECO:0000313" key="3">
    <source>
        <dbReference type="Proteomes" id="UP000306918"/>
    </source>
</evidence>
<dbReference type="RefSeq" id="WP_136580380.1">
    <property type="nucleotide sequence ID" value="NZ_STFF01000011.1"/>
</dbReference>
<name>A0A4S8HC42_9BACT</name>
<reference evidence="2 3" key="1">
    <citation type="submission" date="2019-04" db="EMBL/GenBank/DDBJ databases">
        <title>Niastella caeni sp. nov., isolated from activated sludge.</title>
        <authorList>
            <person name="Sheng M."/>
        </authorList>
    </citation>
    <scope>NUCLEOTIDE SEQUENCE [LARGE SCALE GENOMIC DNA]</scope>
    <source>
        <strain evidence="2 3">HX-2-15</strain>
    </source>
</reference>
<evidence type="ECO:0000256" key="1">
    <source>
        <dbReference type="SAM" id="MobiDB-lite"/>
    </source>
</evidence>
<gene>
    <name evidence="2" type="ORF">FAM09_27495</name>
</gene>
<keyword evidence="3" id="KW-1185">Reference proteome</keyword>